<protein>
    <recommendedName>
        <fullName evidence="4">Transmembrane protein</fullName>
    </recommendedName>
</protein>
<comment type="caution">
    <text evidence="2">The sequence shown here is derived from an EMBL/GenBank/DDBJ whole genome shotgun (WGS) entry which is preliminary data.</text>
</comment>
<dbReference type="EMBL" id="AJLO02000005">
    <property type="protein sequence ID" value="KOF00894.1"/>
    <property type="molecule type" value="Genomic_DNA"/>
</dbReference>
<name>A0A0L8AER5_9GAMM</name>
<dbReference type="RefSeq" id="WP_010486978.1">
    <property type="nucleotide sequence ID" value="NZ_AJLO02000005.1"/>
</dbReference>
<evidence type="ECO:0008006" key="4">
    <source>
        <dbReference type="Google" id="ProtNLM"/>
    </source>
</evidence>
<feature type="transmembrane region" description="Helical" evidence="1">
    <location>
        <begin position="82"/>
        <end position="110"/>
    </location>
</feature>
<dbReference type="Proteomes" id="UP000036890">
    <property type="component" value="Unassembled WGS sequence"/>
</dbReference>
<reference evidence="2 3" key="1">
    <citation type="journal article" date="2012" name="J. Bacteriol.">
        <title>Genome sequence of a novel nicotine-degrading strain, Pseudomonas geniculata N1.</title>
        <authorList>
            <person name="Tang H."/>
            <person name="Yu H."/>
            <person name="Tai C."/>
            <person name="Huang K."/>
            <person name="Liu Y."/>
            <person name="Wang L."/>
            <person name="Yao Y."/>
            <person name="Wu G."/>
            <person name="Xu P."/>
        </authorList>
    </citation>
    <scope>NUCLEOTIDE SEQUENCE [LARGE SCALE GENOMIC DNA]</scope>
    <source>
        <strain evidence="2 3">N1</strain>
    </source>
</reference>
<dbReference type="OrthoDB" id="6049110at2"/>
<feature type="transmembrane region" description="Helical" evidence="1">
    <location>
        <begin position="42"/>
        <end position="61"/>
    </location>
</feature>
<keyword evidence="1" id="KW-0812">Transmembrane</keyword>
<keyword evidence="1" id="KW-1133">Transmembrane helix</keyword>
<proteinExistence type="predicted"/>
<organism evidence="2 3">
    <name type="scientific">Stenotrophomonas geniculata N1</name>
    <dbReference type="NCBI Taxonomy" id="1167641"/>
    <lineage>
        <taxon>Bacteria</taxon>
        <taxon>Pseudomonadati</taxon>
        <taxon>Pseudomonadota</taxon>
        <taxon>Gammaproteobacteria</taxon>
        <taxon>Lysobacterales</taxon>
        <taxon>Lysobacteraceae</taxon>
        <taxon>Stenotrophomonas</taxon>
    </lineage>
</organism>
<dbReference type="AlphaFoldDB" id="A0A0L8AER5"/>
<evidence type="ECO:0000256" key="1">
    <source>
        <dbReference type="SAM" id="Phobius"/>
    </source>
</evidence>
<accession>A0A0L8AER5</accession>
<evidence type="ECO:0000313" key="3">
    <source>
        <dbReference type="Proteomes" id="UP000036890"/>
    </source>
</evidence>
<gene>
    <name evidence="2" type="ORF">W7K_01570</name>
</gene>
<evidence type="ECO:0000313" key="2">
    <source>
        <dbReference type="EMBL" id="KOF00894.1"/>
    </source>
</evidence>
<keyword evidence="1" id="KW-0472">Membrane</keyword>
<sequence length="115" mass="12733">MSPFINTAWPRFFMGALPIAAFAVLLSSSIDASPNRWLMQATLLLVPFSTLVFLGLGWQRLRKAHAEHPILKSELPRVATALIGNVKVAALWFGLTFVGMFALMLAWVLLYRSCG</sequence>